<accession>A0ABT9BG70</accession>
<proteinExistence type="predicted"/>
<sequence length="146" mass="15917">MKSIVLPIVGSLLALAACQPAATDAPATTAPAEAPAAVSAPPARPRFEGTYAATDTTCNLSITITRRDTSYFFACDSLRGPVRVWRNATDSDVGFVFVGLKSIEPEDDDISCAWQDSMLLIQNYGNAMNEYQRFDCGDKYLELRRQ</sequence>
<reference evidence="2" key="1">
    <citation type="submission" date="2023-07" db="EMBL/GenBank/DDBJ databases">
        <authorList>
            <person name="Kim M.K."/>
        </authorList>
    </citation>
    <scope>NUCLEOTIDE SEQUENCE</scope>
    <source>
        <strain evidence="2">ASUV-10-1</strain>
    </source>
</reference>
<dbReference type="EMBL" id="JAUQSY010000018">
    <property type="protein sequence ID" value="MDO7877265.1"/>
    <property type="molecule type" value="Genomic_DNA"/>
</dbReference>
<protein>
    <recommendedName>
        <fullName evidence="4">Copper resistance protein NlpE</fullName>
    </recommendedName>
</protein>
<dbReference type="Proteomes" id="UP001176429">
    <property type="component" value="Unassembled WGS sequence"/>
</dbReference>
<gene>
    <name evidence="2" type="ORF">Q5H93_21145</name>
</gene>
<evidence type="ECO:0000313" key="3">
    <source>
        <dbReference type="Proteomes" id="UP001176429"/>
    </source>
</evidence>
<comment type="caution">
    <text evidence="2">The sequence shown here is derived from an EMBL/GenBank/DDBJ whole genome shotgun (WGS) entry which is preliminary data.</text>
</comment>
<organism evidence="2 3">
    <name type="scientific">Hymenobacter aranciens</name>
    <dbReference type="NCBI Taxonomy" id="3063996"/>
    <lineage>
        <taxon>Bacteria</taxon>
        <taxon>Pseudomonadati</taxon>
        <taxon>Bacteroidota</taxon>
        <taxon>Cytophagia</taxon>
        <taxon>Cytophagales</taxon>
        <taxon>Hymenobacteraceae</taxon>
        <taxon>Hymenobacter</taxon>
    </lineage>
</organism>
<evidence type="ECO:0000313" key="2">
    <source>
        <dbReference type="EMBL" id="MDO7877265.1"/>
    </source>
</evidence>
<evidence type="ECO:0008006" key="4">
    <source>
        <dbReference type="Google" id="ProtNLM"/>
    </source>
</evidence>
<dbReference type="RefSeq" id="WP_305008695.1">
    <property type="nucleotide sequence ID" value="NZ_JAUQSY010000018.1"/>
</dbReference>
<keyword evidence="1" id="KW-0732">Signal</keyword>
<keyword evidence="3" id="KW-1185">Reference proteome</keyword>
<evidence type="ECO:0000256" key="1">
    <source>
        <dbReference type="SAM" id="SignalP"/>
    </source>
</evidence>
<feature type="chain" id="PRO_5046514188" description="Copper resistance protein NlpE" evidence="1">
    <location>
        <begin position="17"/>
        <end position="146"/>
    </location>
</feature>
<dbReference type="PROSITE" id="PS51257">
    <property type="entry name" value="PROKAR_LIPOPROTEIN"/>
    <property type="match status" value="1"/>
</dbReference>
<feature type="signal peptide" evidence="1">
    <location>
        <begin position="1"/>
        <end position="16"/>
    </location>
</feature>
<name>A0ABT9BG70_9BACT</name>